<dbReference type="Proteomes" id="UP000298213">
    <property type="component" value="Unassembled WGS sequence"/>
</dbReference>
<name>A0A4Y8ZV93_9SPHN</name>
<sequence>MSDAAAGAERARQRLIDWLADVGPRWGVPAEACRVHGCLYLDGRFATAEQLGAATGLAAEDVDRALGWLEAHRLAWRDGSSGWATGADPWDLVVRALEVRRARELGPALETIRSAAAEAPAGTVLAARTRDLLGLVEDIAAIDAQAHRLSPAVLRRLIGAGGRAARLIDRAFGRAKR</sequence>
<reference evidence="1 2" key="1">
    <citation type="submission" date="2019-03" db="EMBL/GenBank/DDBJ databases">
        <title>Genome sequence of Sphingomonas sp. 17J27-24.</title>
        <authorList>
            <person name="Kim M."/>
            <person name="Maeng S."/>
            <person name="Sathiyaraj S."/>
        </authorList>
    </citation>
    <scope>NUCLEOTIDE SEQUENCE [LARGE SCALE GENOMIC DNA]</scope>
    <source>
        <strain evidence="1 2">17J27-24</strain>
    </source>
</reference>
<dbReference type="Gene3D" id="1.10.10.10">
    <property type="entry name" value="Winged helix-like DNA-binding domain superfamily/Winged helix DNA-binding domain"/>
    <property type="match status" value="1"/>
</dbReference>
<accession>A0A4Y8ZV93</accession>
<dbReference type="RefSeq" id="WP_135082969.1">
    <property type="nucleotide sequence ID" value="NZ_SPDV01000002.1"/>
</dbReference>
<organism evidence="1 2">
    <name type="scientific">Sphingomonas parva</name>
    <dbReference type="NCBI Taxonomy" id="2555898"/>
    <lineage>
        <taxon>Bacteria</taxon>
        <taxon>Pseudomonadati</taxon>
        <taxon>Pseudomonadota</taxon>
        <taxon>Alphaproteobacteria</taxon>
        <taxon>Sphingomonadales</taxon>
        <taxon>Sphingomonadaceae</taxon>
        <taxon>Sphingomonas</taxon>
    </lineage>
</organism>
<proteinExistence type="predicted"/>
<evidence type="ECO:0000313" key="2">
    <source>
        <dbReference type="Proteomes" id="UP000298213"/>
    </source>
</evidence>
<dbReference type="AlphaFoldDB" id="A0A4Y8ZV93"/>
<comment type="caution">
    <text evidence="1">The sequence shown here is derived from an EMBL/GenBank/DDBJ whole genome shotgun (WGS) entry which is preliminary data.</text>
</comment>
<dbReference type="EMBL" id="SPDV01000002">
    <property type="protein sequence ID" value="TFI59930.1"/>
    <property type="molecule type" value="Genomic_DNA"/>
</dbReference>
<gene>
    <name evidence="1" type="ORF">E2493_01380</name>
</gene>
<dbReference type="InterPro" id="IPR036388">
    <property type="entry name" value="WH-like_DNA-bd_sf"/>
</dbReference>
<keyword evidence="2" id="KW-1185">Reference proteome</keyword>
<evidence type="ECO:0000313" key="1">
    <source>
        <dbReference type="EMBL" id="TFI59930.1"/>
    </source>
</evidence>
<protein>
    <submittedName>
        <fullName evidence="1">Uncharacterized protein</fullName>
    </submittedName>
</protein>
<dbReference type="OrthoDB" id="9792628at2"/>